<reference evidence="8" key="1">
    <citation type="submission" date="2019-12" db="EMBL/GenBank/DDBJ databases">
        <title>Clostridiaceae gen. nov. sp. nov., isolated from sediment in Xinjiang, China.</title>
        <authorList>
            <person name="Zhang R."/>
        </authorList>
    </citation>
    <scope>NUCLEOTIDE SEQUENCE</scope>
    <source>
        <strain evidence="8">D2Q-11</strain>
    </source>
</reference>
<evidence type="ECO:0000256" key="2">
    <source>
        <dbReference type="ARBA" id="ARBA00022448"/>
    </source>
</evidence>
<dbReference type="SUPFAM" id="SSF54631">
    <property type="entry name" value="CBS-domain pair"/>
    <property type="match status" value="1"/>
</dbReference>
<dbReference type="GO" id="GO:0005524">
    <property type="term" value="F:ATP binding"/>
    <property type="evidence" value="ECO:0007669"/>
    <property type="project" value="UniProtKB-UniRule"/>
</dbReference>
<dbReference type="PROSITE" id="PS50893">
    <property type="entry name" value="ABC_TRANSPORTER_2"/>
    <property type="match status" value="1"/>
</dbReference>
<proteinExistence type="inferred from homology"/>
<evidence type="ECO:0000256" key="6">
    <source>
        <dbReference type="RuleBase" id="RU369116"/>
    </source>
</evidence>
<dbReference type="SUPFAM" id="SSF52540">
    <property type="entry name" value="P-loop containing nucleoside triphosphate hydrolases"/>
    <property type="match status" value="1"/>
</dbReference>
<dbReference type="PROSITE" id="PS00211">
    <property type="entry name" value="ABC_TRANSPORTER_1"/>
    <property type="match status" value="1"/>
</dbReference>
<evidence type="ECO:0000256" key="5">
    <source>
        <dbReference type="ARBA" id="ARBA00023122"/>
    </source>
</evidence>
<keyword evidence="6" id="KW-1003">Cell membrane</keyword>
<dbReference type="Gene3D" id="3.40.50.300">
    <property type="entry name" value="P-loop containing nucleotide triphosphate hydrolases"/>
    <property type="match status" value="1"/>
</dbReference>
<dbReference type="SMART" id="SM00382">
    <property type="entry name" value="AAA"/>
    <property type="match status" value="1"/>
</dbReference>
<keyword evidence="5" id="KW-0129">CBS domain</keyword>
<organism evidence="8 9">
    <name type="scientific">Anaeromonas frigoriresistens</name>
    <dbReference type="NCBI Taxonomy" id="2683708"/>
    <lineage>
        <taxon>Bacteria</taxon>
        <taxon>Bacillati</taxon>
        <taxon>Bacillota</taxon>
        <taxon>Tissierellia</taxon>
        <taxon>Tissierellales</taxon>
        <taxon>Thermohalobacteraceae</taxon>
        <taxon>Anaeromonas</taxon>
    </lineage>
</organism>
<comment type="catalytic activity">
    <reaction evidence="6">
        <text>a quaternary ammonium(out) + ATP + H2O = a quaternary ammonium(in) + ADP + phosphate + H(+)</text>
        <dbReference type="Rhea" id="RHEA:11036"/>
        <dbReference type="ChEBI" id="CHEBI:15377"/>
        <dbReference type="ChEBI" id="CHEBI:15378"/>
        <dbReference type="ChEBI" id="CHEBI:30616"/>
        <dbReference type="ChEBI" id="CHEBI:35267"/>
        <dbReference type="ChEBI" id="CHEBI:43474"/>
        <dbReference type="ChEBI" id="CHEBI:456216"/>
    </reaction>
</comment>
<keyword evidence="4 6" id="KW-0067">ATP-binding</keyword>
<dbReference type="AlphaFoldDB" id="A0A942US72"/>
<dbReference type="InterPro" id="IPR017871">
    <property type="entry name" value="ABC_transporter-like_CS"/>
</dbReference>
<comment type="similarity">
    <text evidence="1 6">Belongs to the ABC transporter superfamily.</text>
</comment>
<dbReference type="GO" id="GO:0006865">
    <property type="term" value="P:amino acid transport"/>
    <property type="evidence" value="ECO:0007669"/>
    <property type="project" value="UniProtKB-UniRule"/>
</dbReference>
<keyword evidence="3 6" id="KW-0547">Nucleotide-binding</keyword>
<comment type="subunit">
    <text evidence="6">The complex is probably composed of two ATP-binding proteins, two transmembrane proteins and a solute-binding protein.</text>
</comment>
<keyword evidence="6" id="KW-0472">Membrane</keyword>
<dbReference type="InterPro" id="IPR027417">
    <property type="entry name" value="P-loop_NTPase"/>
</dbReference>
<dbReference type="InterPro" id="IPR046342">
    <property type="entry name" value="CBS_dom_sf"/>
</dbReference>
<dbReference type="GO" id="GO:0016887">
    <property type="term" value="F:ATP hydrolysis activity"/>
    <property type="evidence" value="ECO:0007669"/>
    <property type="project" value="UniProtKB-UniRule"/>
</dbReference>
<dbReference type="EMBL" id="WSFT01000019">
    <property type="protein sequence ID" value="MBS4537613.1"/>
    <property type="molecule type" value="Genomic_DNA"/>
</dbReference>
<dbReference type="FunFam" id="3.40.50.300:FF:000425">
    <property type="entry name" value="Probable ABC transporter, ATP-binding subunit"/>
    <property type="match status" value="1"/>
</dbReference>
<accession>A0A942US72</accession>
<dbReference type="NCBIfam" id="TIGR01186">
    <property type="entry name" value="proV"/>
    <property type="match status" value="1"/>
</dbReference>
<keyword evidence="2 6" id="KW-0813">Transport</keyword>
<gene>
    <name evidence="8" type="ORF">GOQ27_04010</name>
</gene>
<evidence type="ECO:0000259" key="7">
    <source>
        <dbReference type="PROSITE" id="PS50893"/>
    </source>
</evidence>
<evidence type="ECO:0000256" key="3">
    <source>
        <dbReference type="ARBA" id="ARBA00022741"/>
    </source>
</evidence>
<evidence type="ECO:0000256" key="4">
    <source>
        <dbReference type="ARBA" id="ARBA00022840"/>
    </source>
</evidence>
<dbReference type="GO" id="GO:0031460">
    <property type="term" value="P:glycine betaine transport"/>
    <property type="evidence" value="ECO:0007669"/>
    <property type="project" value="InterPro"/>
</dbReference>
<comment type="caution">
    <text evidence="8">The sequence shown here is derived from an EMBL/GenBank/DDBJ whole genome shotgun (WGS) entry which is preliminary data.</text>
</comment>
<dbReference type="InterPro" id="IPR003439">
    <property type="entry name" value="ABC_transporter-like_ATP-bd"/>
</dbReference>
<dbReference type="Pfam" id="PF00005">
    <property type="entry name" value="ABC_tran"/>
    <property type="match status" value="1"/>
</dbReference>
<dbReference type="GO" id="GO:0005886">
    <property type="term" value="C:plasma membrane"/>
    <property type="evidence" value="ECO:0007669"/>
    <property type="project" value="UniProtKB-SubCell"/>
</dbReference>
<protein>
    <recommendedName>
        <fullName evidence="6">Quaternary amine transport ATP-binding protein</fullName>
        <ecNumber evidence="6">7.6.2.9</ecNumber>
    </recommendedName>
</protein>
<dbReference type="EC" id="7.6.2.9" evidence="6"/>
<dbReference type="InterPro" id="IPR005892">
    <property type="entry name" value="Gly-betaine_transp_ATP-bd"/>
</dbReference>
<dbReference type="PANTHER" id="PTHR43869">
    <property type="entry name" value="GLYCINE BETAINE/PROLINE BETAINE TRANSPORT SYSTEM ATP-BINDING PROTEIN PROV"/>
    <property type="match status" value="1"/>
</dbReference>
<sequence length="363" mass="41184">MAIVEFKNISKDYGDGKLAVDDLNLQINEGDFVTLIGPSGCGKTTTLKFINGLIEPSAGEIYVEGKELSKWNKIELRRKIGYVIQQVGLFPHLSIQDNITYVLKIKGIDKTNRKKRAEELIELVGLNKDHLSKYPRELSGGQQQRVGVARALAADPPIILMDEPFGAIDEITRKKLQDELIMIHKKLNKTIVFVTHDIHEAMKLGNRIVLLKEGKLITAGSREDIFFNQENNYLNKFFGIKSFTSYVGVTGVKGAINKVYPVIKINEDKDILKQINYKEIEYIPVIDEKNKYIGVYDMKSQPVFDENNIIPMESINEDKTIMEALEMQFRTGNTMLPVTNNKNKYMGVFKANEAYNSMINKAN</sequence>
<dbReference type="InterPro" id="IPR003593">
    <property type="entry name" value="AAA+_ATPase"/>
</dbReference>
<dbReference type="PANTHER" id="PTHR43869:SF1">
    <property type="entry name" value="GLYCINE BETAINE_PROLINE BETAINE TRANSPORT SYSTEM ATP-BINDING PROTEIN PROV"/>
    <property type="match status" value="1"/>
</dbReference>
<feature type="domain" description="ABC transporter" evidence="7">
    <location>
        <begin position="4"/>
        <end position="238"/>
    </location>
</feature>
<evidence type="ECO:0000313" key="8">
    <source>
        <dbReference type="EMBL" id="MBS4537613.1"/>
    </source>
</evidence>
<dbReference type="InterPro" id="IPR051921">
    <property type="entry name" value="ABC_osmolyte_uptake_ATP-bind"/>
</dbReference>
<dbReference type="Proteomes" id="UP000724672">
    <property type="component" value="Unassembled WGS sequence"/>
</dbReference>
<dbReference type="RefSeq" id="WP_203365538.1">
    <property type="nucleotide sequence ID" value="NZ_WSFT01000019.1"/>
</dbReference>
<keyword evidence="9" id="KW-1185">Reference proteome</keyword>
<name>A0A942US72_9FIRM</name>
<dbReference type="GO" id="GO:0015418">
    <property type="term" value="F:ABC-type quaternary ammonium compound transporting activity"/>
    <property type="evidence" value="ECO:0007669"/>
    <property type="project" value="UniProtKB-EC"/>
</dbReference>
<evidence type="ECO:0000256" key="1">
    <source>
        <dbReference type="ARBA" id="ARBA00005417"/>
    </source>
</evidence>
<evidence type="ECO:0000313" key="9">
    <source>
        <dbReference type="Proteomes" id="UP000724672"/>
    </source>
</evidence>
<keyword evidence="6" id="KW-0997">Cell inner membrane</keyword>
<comment type="subcellular location">
    <subcellularLocation>
        <location evidence="6">Cell inner membrane</location>
        <topology evidence="6">Peripheral membrane protein</topology>
    </subcellularLocation>
</comment>